<dbReference type="GO" id="GO:0015344">
    <property type="term" value="F:siderophore uptake transmembrane transporter activity"/>
    <property type="evidence" value="ECO:0007669"/>
    <property type="project" value="TreeGrafter"/>
</dbReference>
<evidence type="ECO:0000256" key="2">
    <source>
        <dbReference type="ARBA" id="ARBA00022448"/>
    </source>
</evidence>
<evidence type="ECO:0000256" key="6">
    <source>
        <dbReference type="ARBA" id="ARBA00023077"/>
    </source>
</evidence>
<dbReference type="PANTHER" id="PTHR30069:SF29">
    <property type="entry name" value="HEMOGLOBIN AND HEMOGLOBIN-HAPTOGLOBIN-BINDING PROTEIN 1-RELATED"/>
    <property type="match status" value="1"/>
</dbReference>
<comment type="similarity">
    <text evidence="10 11">Belongs to the TonB-dependent receptor family.</text>
</comment>
<evidence type="ECO:0000256" key="3">
    <source>
        <dbReference type="ARBA" id="ARBA00022452"/>
    </source>
</evidence>
<dbReference type="InterPro" id="IPR037066">
    <property type="entry name" value="Plug_dom_sf"/>
</dbReference>
<dbReference type="Proteomes" id="UP000431922">
    <property type="component" value="Unassembled WGS sequence"/>
</dbReference>
<dbReference type="PROSITE" id="PS52016">
    <property type="entry name" value="TONB_DEPENDENT_REC_3"/>
    <property type="match status" value="1"/>
</dbReference>
<keyword evidence="7 10" id="KW-0472">Membrane</keyword>
<dbReference type="InterPro" id="IPR039426">
    <property type="entry name" value="TonB-dep_rcpt-like"/>
</dbReference>
<dbReference type="Gene3D" id="2.40.170.20">
    <property type="entry name" value="TonB-dependent receptor, beta-barrel domain"/>
    <property type="match status" value="1"/>
</dbReference>
<dbReference type="InterPro" id="IPR000531">
    <property type="entry name" value="Beta-barrel_TonB"/>
</dbReference>
<protein>
    <submittedName>
        <fullName evidence="15">TonB-dependent receptor</fullName>
    </submittedName>
</protein>
<organism evidence="15 16">
    <name type="scientific">Allopontixanthobacter sediminis</name>
    <dbReference type="NCBI Taxonomy" id="1689985"/>
    <lineage>
        <taxon>Bacteria</taxon>
        <taxon>Pseudomonadati</taxon>
        <taxon>Pseudomonadota</taxon>
        <taxon>Alphaproteobacteria</taxon>
        <taxon>Sphingomonadales</taxon>
        <taxon>Erythrobacteraceae</taxon>
        <taxon>Allopontixanthobacter</taxon>
    </lineage>
</organism>
<evidence type="ECO:0000256" key="8">
    <source>
        <dbReference type="ARBA" id="ARBA00023170"/>
    </source>
</evidence>
<keyword evidence="9 10" id="KW-0998">Cell outer membrane</keyword>
<dbReference type="RefSeq" id="WP_160754936.1">
    <property type="nucleotide sequence ID" value="NZ_WTYL01000001.1"/>
</dbReference>
<dbReference type="InterPro" id="IPR012910">
    <property type="entry name" value="Plug_dom"/>
</dbReference>
<comment type="caution">
    <text evidence="15">The sequence shown here is derived from an EMBL/GenBank/DDBJ whole genome shotgun (WGS) entry which is preliminary data.</text>
</comment>
<comment type="subcellular location">
    <subcellularLocation>
        <location evidence="1 10">Cell outer membrane</location>
        <topology evidence="1 10">Multi-pass membrane protein</topology>
    </subcellularLocation>
</comment>
<evidence type="ECO:0000259" key="13">
    <source>
        <dbReference type="Pfam" id="PF00593"/>
    </source>
</evidence>
<evidence type="ECO:0000256" key="7">
    <source>
        <dbReference type="ARBA" id="ARBA00023136"/>
    </source>
</evidence>
<dbReference type="Gene3D" id="2.170.130.10">
    <property type="entry name" value="TonB-dependent receptor, plug domain"/>
    <property type="match status" value="1"/>
</dbReference>
<evidence type="ECO:0000256" key="10">
    <source>
        <dbReference type="PROSITE-ProRule" id="PRU01360"/>
    </source>
</evidence>
<keyword evidence="6 11" id="KW-0798">TonB box</keyword>
<dbReference type="AlphaFoldDB" id="A0A845B6R4"/>
<keyword evidence="8 15" id="KW-0675">Receptor</keyword>
<reference evidence="15 16" key="1">
    <citation type="submission" date="2019-12" db="EMBL/GenBank/DDBJ databases">
        <title>Genomic-based taxomic classification of the family Erythrobacteraceae.</title>
        <authorList>
            <person name="Xu L."/>
        </authorList>
    </citation>
    <scope>NUCLEOTIDE SEQUENCE [LARGE SCALE GENOMIC DNA]</scope>
    <source>
        <strain evidence="15 16">KCTC 42453</strain>
    </source>
</reference>
<dbReference type="GO" id="GO:0044718">
    <property type="term" value="P:siderophore transmembrane transport"/>
    <property type="evidence" value="ECO:0007669"/>
    <property type="project" value="TreeGrafter"/>
</dbReference>
<evidence type="ECO:0000256" key="5">
    <source>
        <dbReference type="ARBA" id="ARBA00022729"/>
    </source>
</evidence>
<evidence type="ECO:0000256" key="12">
    <source>
        <dbReference type="SAM" id="SignalP"/>
    </source>
</evidence>
<dbReference type="CDD" id="cd01347">
    <property type="entry name" value="ligand_gated_channel"/>
    <property type="match status" value="1"/>
</dbReference>
<dbReference type="Pfam" id="PF00593">
    <property type="entry name" value="TonB_dep_Rec_b-barrel"/>
    <property type="match status" value="1"/>
</dbReference>
<name>A0A845B6R4_9SPHN</name>
<feature type="signal peptide" evidence="12">
    <location>
        <begin position="1"/>
        <end position="20"/>
    </location>
</feature>
<evidence type="ECO:0000313" key="15">
    <source>
        <dbReference type="EMBL" id="MXP43319.1"/>
    </source>
</evidence>
<dbReference type="GO" id="GO:0009279">
    <property type="term" value="C:cell outer membrane"/>
    <property type="evidence" value="ECO:0007669"/>
    <property type="project" value="UniProtKB-SubCell"/>
</dbReference>
<evidence type="ECO:0000256" key="4">
    <source>
        <dbReference type="ARBA" id="ARBA00022692"/>
    </source>
</evidence>
<keyword evidence="3 10" id="KW-1134">Transmembrane beta strand</keyword>
<keyword evidence="16" id="KW-1185">Reference proteome</keyword>
<evidence type="ECO:0000256" key="9">
    <source>
        <dbReference type="ARBA" id="ARBA00023237"/>
    </source>
</evidence>
<evidence type="ECO:0000256" key="11">
    <source>
        <dbReference type="RuleBase" id="RU003357"/>
    </source>
</evidence>
<dbReference type="PANTHER" id="PTHR30069">
    <property type="entry name" value="TONB-DEPENDENT OUTER MEMBRANE RECEPTOR"/>
    <property type="match status" value="1"/>
</dbReference>
<dbReference type="OrthoDB" id="9796221at2"/>
<feature type="domain" description="TonB-dependent receptor-like beta-barrel" evidence="13">
    <location>
        <begin position="356"/>
        <end position="603"/>
    </location>
</feature>
<keyword evidence="5 12" id="KW-0732">Signal</keyword>
<dbReference type="Pfam" id="PF07715">
    <property type="entry name" value="Plug"/>
    <property type="match status" value="1"/>
</dbReference>
<feature type="chain" id="PRO_5032779080" evidence="12">
    <location>
        <begin position="21"/>
        <end position="629"/>
    </location>
</feature>
<gene>
    <name evidence="15" type="ORF">GRI65_02475</name>
</gene>
<proteinExistence type="inferred from homology"/>
<evidence type="ECO:0000313" key="16">
    <source>
        <dbReference type="Proteomes" id="UP000431922"/>
    </source>
</evidence>
<keyword evidence="4 10" id="KW-0812">Transmembrane</keyword>
<sequence length="629" mass="66577">MSKYLFLLGCSIVLATPAAAEQPRPPSGADLDNMGTASPVRASVITVVASGTSEALGQSGQAIAIIGREEIEQVQGADLTRILQRAPGVTITRNGGIGNFTGVRIRGAEAEQLLVLLDGVRVTDPASPGGGFDFGNLLSGAIDKIELLRGSNSVIWGSQAIGGVMAVTSRETDGVRGSLEYGARDSIYANASAGISGNAGAVTLNGGYFRTDGFSSAAVGTEPDGFRQWQVGGRGSVNLAAGLQAIAALNYADGRLDIDGFPAPAFSFADTAEYQDTREVSGMAGLKYRSGPLDLMAAYSLSETERDQLDPAFGDDPTYSTKGNSERAEIRGKWDFADTLALRFGAEREWSRFTSTFDDEQRAAITGVYSQLGVDTGRLVVNAGARLDDHSRFGSAVTFGADAAFTLADGWSLRASVGEGFKAPTLYQLFSDYGNQTLEPERSTSADIGIVYGDRILANYFAASVFRRDSENLISFVSLPAPPFGIYQNTGLARAQGIEVEGGYGLTETISARLAYSFVDTEDRSSGSTNRGNELARRPRHAATLSADWTPGDFRLGSDLRLVSRSFDNAANTVRLKGYALLDLRAGWQVTDAFELFGRVENVSDEQYQTAAGYGAAGRGVFVGVRAAM</sequence>
<keyword evidence="2 10" id="KW-0813">Transport</keyword>
<accession>A0A845B6R4</accession>
<evidence type="ECO:0000259" key="14">
    <source>
        <dbReference type="Pfam" id="PF07715"/>
    </source>
</evidence>
<feature type="domain" description="TonB-dependent receptor plug" evidence="14">
    <location>
        <begin position="59"/>
        <end position="164"/>
    </location>
</feature>
<evidence type="ECO:0000256" key="1">
    <source>
        <dbReference type="ARBA" id="ARBA00004571"/>
    </source>
</evidence>
<dbReference type="EMBL" id="WTYL01000001">
    <property type="protein sequence ID" value="MXP43319.1"/>
    <property type="molecule type" value="Genomic_DNA"/>
</dbReference>
<dbReference type="InterPro" id="IPR036942">
    <property type="entry name" value="Beta-barrel_TonB_sf"/>
</dbReference>
<dbReference type="SUPFAM" id="SSF56935">
    <property type="entry name" value="Porins"/>
    <property type="match status" value="1"/>
</dbReference>